<gene>
    <name evidence="1" type="ORF">KI387_006328</name>
</gene>
<evidence type="ECO:0000313" key="2">
    <source>
        <dbReference type="Proteomes" id="UP000824469"/>
    </source>
</evidence>
<name>A0AA38LKT4_TAXCH</name>
<dbReference type="AlphaFoldDB" id="A0AA38LKT4"/>
<accession>A0AA38LKT4</accession>
<proteinExistence type="predicted"/>
<organism evidence="1 2">
    <name type="scientific">Taxus chinensis</name>
    <name type="common">Chinese yew</name>
    <name type="synonym">Taxus wallichiana var. chinensis</name>
    <dbReference type="NCBI Taxonomy" id="29808"/>
    <lineage>
        <taxon>Eukaryota</taxon>
        <taxon>Viridiplantae</taxon>
        <taxon>Streptophyta</taxon>
        <taxon>Embryophyta</taxon>
        <taxon>Tracheophyta</taxon>
        <taxon>Spermatophyta</taxon>
        <taxon>Pinopsida</taxon>
        <taxon>Pinidae</taxon>
        <taxon>Conifers II</taxon>
        <taxon>Cupressales</taxon>
        <taxon>Taxaceae</taxon>
        <taxon>Taxus</taxon>
    </lineage>
</organism>
<dbReference type="Proteomes" id="UP000824469">
    <property type="component" value="Unassembled WGS sequence"/>
</dbReference>
<evidence type="ECO:0000313" key="1">
    <source>
        <dbReference type="EMBL" id="KAH9326150.1"/>
    </source>
</evidence>
<keyword evidence="2" id="KW-1185">Reference proteome</keyword>
<feature type="non-terminal residue" evidence="1">
    <location>
        <position position="86"/>
    </location>
</feature>
<sequence length="86" mass="10124">NMKQEIINDMATQIDDIHAKKKREDVDVILTEFYHSCRRKKDDCTCRGLSNITEGKEDALEFKMIEMEDGKVFCVAQWNPWMPRQG</sequence>
<comment type="caution">
    <text evidence="1">The sequence shown here is derived from an EMBL/GenBank/DDBJ whole genome shotgun (WGS) entry which is preliminary data.</text>
</comment>
<feature type="non-terminal residue" evidence="1">
    <location>
        <position position="1"/>
    </location>
</feature>
<protein>
    <submittedName>
        <fullName evidence="1">Uncharacterized protein</fullName>
    </submittedName>
</protein>
<reference evidence="1 2" key="1">
    <citation type="journal article" date="2021" name="Nat. Plants">
        <title>The Taxus genome provides insights into paclitaxel biosynthesis.</title>
        <authorList>
            <person name="Xiong X."/>
            <person name="Gou J."/>
            <person name="Liao Q."/>
            <person name="Li Y."/>
            <person name="Zhou Q."/>
            <person name="Bi G."/>
            <person name="Li C."/>
            <person name="Du R."/>
            <person name="Wang X."/>
            <person name="Sun T."/>
            <person name="Guo L."/>
            <person name="Liang H."/>
            <person name="Lu P."/>
            <person name="Wu Y."/>
            <person name="Zhang Z."/>
            <person name="Ro D.K."/>
            <person name="Shang Y."/>
            <person name="Huang S."/>
            <person name="Yan J."/>
        </authorList>
    </citation>
    <scope>NUCLEOTIDE SEQUENCE [LARGE SCALE GENOMIC DNA]</scope>
    <source>
        <strain evidence="1">Ta-2019</strain>
    </source>
</reference>
<dbReference type="EMBL" id="JAHRHJ020000002">
    <property type="protein sequence ID" value="KAH9326150.1"/>
    <property type="molecule type" value="Genomic_DNA"/>
</dbReference>